<dbReference type="GO" id="GO:0005737">
    <property type="term" value="C:cytoplasm"/>
    <property type="evidence" value="ECO:0007669"/>
    <property type="project" value="UniProtKB-SubCell"/>
</dbReference>
<dbReference type="Gene3D" id="3.90.950.10">
    <property type="match status" value="1"/>
</dbReference>
<reference evidence="5" key="2">
    <citation type="submission" date="2023-01" db="EMBL/GenBank/DDBJ databases">
        <authorList>
            <person name="Sun Q."/>
            <person name="Evtushenko L."/>
        </authorList>
    </citation>
    <scope>NUCLEOTIDE SEQUENCE</scope>
    <source>
        <strain evidence="5">VKM B-1513</strain>
    </source>
</reference>
<comment type="cofactor">
    <cofactor evidence="1 4">
        <name>a divalent metal cation</name>
        <dbReference type="ChEBI" id="CHEBI:60240"/>
    </cofactor>
</comment>
<dbReference type="HAMAP" id="MF_00528">
    <property type="entry name" value="Maf"/>
    <property type="match status" value="1"/>
</dbReference>
<dbReference type="InterPro" id="IPR003697">
    <property type="entry name" value="Maf-like"/>
</dbReference>
<name>A0A9W6IK37_9PROT</name>
<dbReference type="PANTHER" id="PTHR43213">
    <property type="entry name" value="BIFUNCTIONAL DTTP/UTP PYROPHOSPHATASE/METHYLTRANSFERASE PROTEIN-RELATED"/>
    <property type="match status" value="1"/>
</dbReference>
<evidence type="ECO:0000256" key="4">
    <source>
        <dbReference type="HAMAP-Rule" id="MF_00528"/>
    </source>
</evidence>
<feature type="site" description="Important for substrate specificity" evidence="4">
    <location>
        <position position="166"/>
    </location>
</feature>
<feature type="site" description="Important for substrate specificity" evidence="4">
    <location>
        <position position="83"/>
    </location>
</feature>
<sequence length="212" mass="22244">MTDAAMAHGPRPPLILASASPRRLGLLASVGIIPDAVEPTHIDEHEIPGELPGPLALRLAQEKAMAHPSVRAGGDAFVLAADTVVGVGRRILPKTLDEAEARRCLDLLSGRNHRVFTGIAAAGPGGAFAARVVETRVKFKRLSQPEIDAYIASGEWHGKAGGYGIQGRAGCFVVNLIGSFTGVVGLPLYETSNLLAGLGYPVTERMGERPTK</sequence>
<dbReference type="SUPFAM" id="SSF52972">
    <property type="entry name" value="ITPase-like"/>
    <property type="match status" value="1"/>
</dbReference>
<dbReference type="AlphaFoldDB" id="A0A9W6IK37"/>
<comment type="caution">
    <text evidence="4">Lacks conserved residue(s) required for the propagation of feature annotation.</text>
</comment>
<proteinExistence type="inferred from homology"/>
<dbReference type="NCBIfam" id="TIGR00172">
    <property type="entry name" value="maf"/>
    <property type="match status" value="1"/>
</dbReference>
<comment type="catalytic activity">
    <reaction evidence="4">
        <text>dTTP + H2O = dTMP + diphosphate + H(+)</text>
        <dbReference type="Rhea" id="RHEA:28534"/>
        <dbReference type="ChEBI" id="CHEBI:15377"/>
        <dbReference type="ChEBI" id="CHEBI:15378"/>
        <dbReference type="ChEBI" id="CHEBI:33019"/>
        <dbReference type="ChEBI" id="CHEBI:37568"/>
        <dbReference type="ChEBI" id="CHEBI:63528"/>
        <dbReference type="EC" id="3.6.1.9"/>
    </reaction>
</comment>
<dbReference type="InterPro" id="IPR029001">
    <property type="entry name" value="ITPase-like_fam"/>
</dbReference>
<evidence type="ECO:0000256" key="1">
    <source>
        <dbReference type="ARBA" id="ARBA00001968"/>
    </source>
</evidence>
<keyword evidence="6" id="KW-1185">Reference proteome</keyword>
<gene>
    <name evidence="5" type="ORF">GCM10017621_12010</name>
</gene>
<organism evidence="5 6">
    <name type="scientific">Maricaulis virginensis</name>
    <dbReference type="NCBI Taxonomy" id="144022"/>
    <lineage>
        <taxon>Bacteria</taxon>
        <taxon>Pseudomonadati</taxon>
        <taxon>Pseudomonadota</taxon>
        <taxon>Alphaproteobacteria</taxon>
        <taxon>Maricaulales</taxon>
        <taxon>Maricaulaceae</taxon>
        <taxon>Maricaulis</taxon>
    </lineage>
</organism>
<evidence type="ECO:0000313" key="6">
    <source>
        <dbReference type="Proteomes" id="UP001143486"/>
    </source>
</evidence>
<keyword evidence="2 4" id="KW-0378">Hydrolase</keyword>
<keyword evidence="4" id="KW-0963">Cytoplasm</keyword>
<reference evidence="5" key="1">
    <citation type="journal article" date="2014" name="Int. J. Syst. Evol. Microbiol.">
        <title>Complete genome sequence of Corynebacterium casei LMG S-19264T (=DSM 44701T), isolated from a smear-ripened cheese.</title>
        <authorList>
            <consortium name="US DOE Joint Genome Institute (JGI-PGF)"/>
            <person name="Walter F."/>
            <person name="Albersmeier A."/>
            <person name="Kalinowski J."/>
            <person name="Ruckert C."/>
        </authorList>
    </citation>
    <scope>NUCLEOTIDE SEQUENCE</scope>
    <source>
        <strain evidence="5">VKM B-1513</strain>
    </source>
</reference>
<dbReference type="EC" id="3.6.1.9" evidence="4"/>
<protein>
    <recommendedName>
        <fullName evidence="4">dTTP/UTP pyrophosphatase</fullName>
        <shortName evidence="4">dTTPase/UTPase</shortName>
        <ecNumber evidence="4">3.6.1.9</ecNumber>
    </recommendedName>
    <alternativeName>
        <fullName evidence="4">Nucleoside triphosphate pyrophosphatase</fullName>
    </alternativeName>
    <alternativeName>
        <fullName evidence="4">Nucleotide pyrophosphatase</fullName>
        <shortName evidence="4">Nucleotide PPase</shortName>
    </alternativeName>
</protein>
<feature type="site" description="Important for substrate specificity" evidence="4">
    <location>
        <position position="22"/>
    </location>
</feature>
<evidence type="ECO:0000256" key="3">
    <source>
        <dbReference type="ARBA" id="ARBA00023080"/>
    </source>
</evidence>
<evidence type="ECO:0000313" key="5">
    <source>
        <dbReference type="EMBL" id="GLK51693.1"/>
    </source>
</evidence>
<comment type="catalytic activity">
    <reaction evidence="4">
        <text>UTP + H2O = UMP + diphosphate + H(+)</text>
        <dbReference type="Rhea" id="RHEA:29395"/>
        <dbReference type="ChEBI" id="CHEBI:15377"/>
        <dbReference type="ChEBI" id="CHEBI:15378"/>
        <dbReference type="ChEBI" id="CHEBI:33019"/>
        <dbReference type="ChEBI" id="CHEBI:46398"/>
        <dbReference type="ChEBI" id="CHEBI:57865"/>
        <dbReference type="EC" id="3.6.1.9"/>
    </reaction>
</comment>
<evidence type="ECO:0000256" key="2">
    <source>
        <dbReference type="ARBA" id="ARBA00022801"/>
    </source>
</evidence>
<dbReference type="PIRSF" id="PIRSF006305">
    <property type="entry name" value="Maf"/>
    <property type="match status" value="1"/>
</dbReference>
<dbReference type="Proteomes" id="UP001143486">
    <property type="component" value="Unassembled WGS sequence"/>
</dbReference>
<dbReference type="GO" id="GO:0009117">
    <property type="term" value="P:nucleotide metabolic process"/>
    <property type="evidence" value="ECO:0007669"/>
    <property type="project" value="UniProtKB-KW"/>
</dbReference>
<dbReference type="Pfam" id="PF02545">
    <property type="entry name" value="Maf"/>
    <property type="match status" value="1"/>
</dbReference>
<dbReference type="GO" id="GO:0047429">
    <property type="term" value="F:nucleoside triphosphate diphosphatase activity"/>
    <property type="evidence" value="ECO:0007669"/>
    <property type="project" value="UniProtKB-EC"/>
</dbReference>
<comment type="subcellular location">
    <subcellularLocation>
        <location evidence="4">Cytoplasm</location>
    </subcellularLocation>
</comment>
<keyword evidence="3 4" id="KW-0546">Nucleotide metabolism</keyword>
<dbReference type="EMBL" id="BSFE01000002">
    <property type="protein sequence ID" value="GLK51693.1"/>
    <property type="molecule type" value="Genomic_DNA"/>
</dbReference>
<dbReference type="CDD" id="cd00555">
    <property type="entry name" value="Maf"/>
    <property type="match status" value="1"/>
</dbReference>
<comment type="similarity">
    <text evidence="4">Belongs to the Maf family. YhdE subfamily.</text>
</comment>
<dbReference type="PANTHER" id="PTHR43213:SF5">
    <property type="entry name" value="BIFUNCTIONAL DTTP_UTP PYROPHOSPHATASE_METHYLTRANSFERASE PROTEIN-RELATED"/>
    <property type="match status" value="1"/>
</dbReference>
<comment type="caution">
    <text evidence="5">The sequence shown here is derived from an EMBL/GenBank/DDBJ whole genome shotgun (WGS) entry which is preliminary data.</text>
</comment>
<feature type="active site" description="Proton acceptor" evidence="4">
    <location>
        <position position="82"/>
    </location>
</feature>
<accession>A0A9W6IK37</accession>
<comment type="function">
    <text evidence="4">Nucleoside triphosphate pyrophosphatase that hydrolyzes dTTP and UTP. May have a dual role in cell division arrest and in preventing the incorporation of modified nucleotides into cellular nucleic acids.</text>
</comment>